<gene>
    <name evidence="3" type="ORF">DIZ80_17275</name>
</gene>
<keyword evidence="1" id="KW-0812">Transmembrane</keyword>
<keyword evidence="1" id="KW-1133">Transmembrane helix</keyword>
<dbReference type="InterPro" id="IPR058208">
    <property type="entry name" value="PACE"/>
</dbReference>
<reference evidence="3 4" key="1">
    <citation type="journal article" date="2018" name="ISME J.">
        <title>Endosymbiont genomes yield clues of tubeworm success.</title>
        <authorList>
            <person name="Li Y."/>
            <person name="Liles M.R."/>
            <person name="Halanych K.M."/>
        </authorList>
    </citation>
    <scope>NUCLEOTIDE SEQUENCE [LARGE SCALE GENOMIC DNA]</scope>
    <source>
        <strain evidence="3">A1464</strain>
    </source>
</reference>
<name>A0A370D8T2_9GAMM</name>
<accession>A0A370D8T2</accession>
<dbReference type="Pfam" id="PF05232">
    <property type="entry name" value="BTP"/>
    <property type="match status" value="2"/>
</dbReference>
<evidence type="ECO:0000313" key="3">
    <source>
        <dbReference type="EMBL" id="RDH80774.1"/>
    </source>
</evidence>
<dbReference type="AlphaFoldDB" id="A0A370D8T2"/>
<proteinExistence type="predicted"/>
<feature type="transmembrane region" description="Helical" evidence="1">
    <location>
        <begin position="111"/>
        <end position="128"/>
    </location>
</feature>
<feature type="transmembrane region" description="Helical" evidence="1">
    <location>
        <begin position="36"/>
        <end position="54"/>
    </location>
</feature>
<feature type="domain" description="Chlorhexidine efflux transporter" evidence="2">
    <location>
        <begin position="72"/>
        <end position="130"/>
    </location>
</feature>
<evidence type="ECO:0000313" key="4">
    <source>
        <dbReference type="Proteomes" id="UP000254266"/>
    </source>
</evidence>
<dbReference type="InterPro" id="IPR007896">
    <property type="entry name" value="BTP_bacteria"/>
</dbReference>
<organism evidence="3 4">
    <name type="scientific">endosymbiont of Galathealinum brachiosum</name>
    <dbReference type="NCBI Taxonomy" id="2200906"/>
    <lineage>
        <taxon>Bacteria</taxon>
        <taxon>Pseudomonadati</taxon>
        <taxon>Pseudomonadota</taxon>
        <taxon>Gammaproteobacteria</taxon>
        <taxon>sulfur-oxidizing symbionts</taxon>
    </lineage>
</organism>
<feature type="transmembrane region" description="Helical" evidence="1">
    <location>
        <begin position="7"/>
        <end position="30"/>
    </location>
</feature>
<sequence length="137" mass="15670">MTRKHQLIQALSFEIGALTLFILIFSPLLGYNEIDLGILGLIFSLLAIIVLYFYNQAFNRSLVKINGSTDKSTLARFVHAIMFEFILLLISLPIVIWWLSINLLETLTLEAAAITFMVIYTFLFHLIVEKYIIKPST</sequence>
<feature type="domain" description="Chlorhexidine efflux transporter" evidence="2">
    <location>
        <begin position="2"/>
        <end position="60"/>
    </location>
</feature>
<evidence type="ECO:0000259" key="2">
    <source>
        <dbReference type="Pfam" id="PF05232"/>
    </source>
</evidence>
<evidence type="ECO:0000256" key="1">
    <source>
        <dbReference type="SAM" id="Phobius"/>
    </source>
</evidence>
<feature type="transmembrane region" description="Helical" evidence="1">
    <location>
        <begin position="74"/>
        <end position="99"/>
    </location>
</feature>
<keyword evidence="4" id="KW-1185">Reference proteome</keyword>
<protein>
    <recommendedName>
        <fullName evidence="2">Chlorhexidine efflux transporter domain-containing protein</fullName>
    </recommendedName>
</protein>
<dbReference type="EMBL" id="QFXC01000014">
    <property type="protein sequence ID" value="RDH80774.1"/>
    <property type="molecule type" value="Genomic_DNA"/>
</dbReference>
<keyword evidence="1" id="KW-0472">Membrane</keyword>
<comment type="caution">
    <text evidence="3">The sequence shown here is derived from an EMBL/GenBank/DDBJ whole genome shotgun (WGS) entry which is preliminary data.</text>
</comment>
<dbReference type="Proteomes" id="UP000254266">
    <property type="component" value="Unassembled WGS sequence"/>
</dbReference>
<dbReference type="NCBIfam" id="NF033664">
    <property type="entry name" value="PACE_transport"/>
    <property type="match status" value="1"/>
</dbReference>